<sequence>MKSLLSSLCPVKKYAVEHSFVPLMPSSESFVVSYDEYPRPLIHLFNSNCCQVMCLYLPPFLVDMCYSCDLDSFIFLSITSLYKLNPSLGKIEFINDYHLLKENRSMSSICSTNDQRLFILYRFGEYLDTYPR</sequence>
<dbReference type="Proteomes" id="UP000676336">
    <property type="component" value="Unassembled WGS sequence"/>
</dbReference>
<evidence type="ECO:0000313" key="10">
    <source>
        <dbReference type="EMBL" id="CAF5180452.1"/>
    </source>
</evidence>
<accession>A0A815VIQ9</accession>
<dbReference type="EMBL" id="CAJOBJ010005299">
    <property type="protein sequence ID" value="CAF4027049.1"/>
    <property type="molecule type" value="Genomic_DNA"/>
</dbReference>
<keyword evidence="12" id="KW-1185">Reference proteome</keyword>
<dbReference type="Proteomes" id="UP000663856">
    <property type="component" value="Unassembled WGS sequence"/>
</dbReference>
<name>A0A815VIQ9_9BILA</name>
<dbReference type="Proteomes" id="UP000663834">
    <property type="component" value="Unassembled WGS sequence"/>
</dbReference>
<dbReference type="Proteomes" id="UP000681967">
    <property type="component" value="Unassembled WGS sequence"/>
</dbReference>
<dbReference type="EMBL" id="CAJOBH010005039">
    <property type="protein sequence ID" value="CAF4011395.1"/>
    <property type="molecule type" value="Genomic_DNA"/>
</dbReference>
<evidence type="ECO:0000313" key="6">
    <source>
        <dbReference type="EMBL" id="CAF3987773.1"/>
    </source>
</evidence>
<dbReference type="EMBL" id="CAJOBF010007090">
    <property type="protein sequence ID" value="CAF4223377.1"/>
    <property type="molecule type" value="Genomic_DNA"/>
</dbReference>
<evidence type="ECO:0000313" key="11">
    <source>
        <dbReference type="Proteomes" id="UP000663834"/>
    </source>
</evidence>
<evidence type="ECO:0000313" key="9">
    <source>
        <dbReference type="EMBL" id="CAF4223377.1"/>
    </source>
</evidence>
<dbReference type="Proteomes" id="UP000663824">
    <property type="component" value="Unassembled WGS sequence"/>
</dbReference>
<reference evidence="1" key="1">
    <citation type="submission" date="2021-02" db="EMBL/GenBank/DDBJ databases">
        <authorList>
            <person name="Nowell W R."/>
        </authorList>
    </citation>
    <scope>NUCLEOTIDE SEQUENCE</scope>
</reference>
<dbReference type="EMBL" id="CAJNRF010006019">
    <property type="protein sequence ID" value="CAF2077625.1"/>
    <property type="molecule type" value="Genomic_DNA"/>
</dbReference>
<evidence type="ECO:0000313" key="8">
    <source>
        <dbReference type="EMBL" id="CAF4027049.1"/>
    </source>
</evidence>
<dbReference type="AlphaFoldDB" id="A0A815VIQ9"/>
<dbReference type="EMBL" id="CAJOBG010002157">
    <property type="protein sequence ID" value="CAF3987773.1"/>
    <property type="molecule type" value="Genomic_DNA"/>
</dbReference>
<evidence type="ECO:0000313" key="2">
    <source>
        <dbReference type="EMBL" id="CAF1604604.1"/>
    </source>
</evidence>
<evidence type="ECO:0000313" key="4">
    <source>
        <dbReference type="EMBL" id="CAF2077625.1"/>
    </source>
</evidence>
<evidence type="ECO:0000313" key="7">
    <source>
        <dbReference type="EMBL" id="CAF4011395.1"/>
    </source>
</evidence>
<gene>
    <name evidence="7" type="ORF">BYL167_LOCUS14248</name>
    <name evidence="2" type="ORF">CJN711_LOCUS35729</name>
    <name evidence="8" type="ORF">GIL414_LOCUS13198</name>
    <name evidence="1" type="ORF">KQP761_LOCUS16618</name>
    <name evidence="3" type="ORF">MBJ925_LOCUS13367</name>
    <name evidence="6" type="ORF">OVN521_LOCUS14305</name>
    <name evidence="10" type="ORF">SMN809_LOCUS68781</name>
    <name evidence="9" type="ORF">UXM345_LOCUS29230</name>
    <name evidence="4" type="ORF">WKI299_LOCUS15466</name>
    <name evidence="5" type="ORF">XDN619_LOCUS26663</name>
</gene>
<evidence type="ECO:0000313" key="1">
    <source>
        <dbReference type="EMBL" id="CAF1535747.1"/>
    </source>
</evidence>
<dbReference type="OrthoDB" id="10372845at2759"/>
<dbReference type="EMBL" id="CAJNRG010012480">
    <property type="protein sequence ID" value="CAF2140597.1"/>
    <property type="molecule type" value="Genomic_DNA"/>
</dbReference>
<dbReference type="EMBL" id="CAJOBI010318085">
    <property type="protein sequence ID" value="CAF5180452.1"/>
    <property type="molecule type" value="Genomic_DNA"/>
</dbReference>
<evidence type="ECO:0000313" key="5">
    <source>
        <dbReference type="EMBL" id="CAF2140597.1"/>
    </source>
</evidence>
<proteinExistence type="predicted"/>
<evidence type="ECO:0000313" key="3">
    <source>
        <dbReference type="EMBL" id="CAF2052786.1"/>
    </source>
</evidence>
<dbReference type="Proteomes" id="UP000681720">
    <property type="component" value="Unassembled WGS sequence"/>
</dbReference>
<dbReference type="Proteomes" id="UP000663842">
    <property type="component" value="Unassembled WGS sequence"/>
</dbReference>
<organism evidence="1 11">
    <name type="scientific">Rotaria magnacalcarata</name>
    <dbReference type="NCBI Taxonomy" id="392030"/>
    <lineage>
        <taxon>Eukaryota</taxon>
        <taxon>Metazoa</taxon>
        <taxon>Spiralia</taxon>
        <taxon>Gnathifera</taxon>
        <taxon>Rotifera</taxon>
        <taxon>Eurotatoria</taxon>
        <taxon>Bdelloidea</taxon>
        <taxon>Philodinida</taxon>
        <taxon>Philodinidae</taxon>
        <taxon>Rotaria</taxon>
    </lineage>
</organism>
<dbReference type="Proteomes" id="UP000663866">
    <property type="component" value="Unassembled WGS sequence"/>
</dbReference>
<evidence type="ECO:0000313" key="12">
    <source>
        <dbReference type="Proteomes" id="UP000663866"/>
    </source>
</evidence>
<dbReference type="EMBL" id="CAJNOV010017223">
    <property type="protein sequence ID" value="CAF1604604.1"/>
    <property type="molecule type" value="Genomic_DNA"/>
</dbReference>
<dbReference type="EMBL" id="CAJNOW010008359">
    <property type="protein sequence ID" value="CAF1535747.1"/>
    <property type="molecule type" value="Genomic_DNA"/>
</dbReference>
<comment type="caution">
    <text evidence="1">The sequence shown here is derived from an EMBL/GenBank/DDBJ whole genome shotgun (WGS) entry which is preliminary data.</text>
</comment>
<dbReference type="Proteomes" id="UP000663887">
    <property type="component" value="Unassembled WGS sequence"/>
</dbReference>
<dbReference type="EMBL" id="CAJNRE010006116">
    <property type="protein sequence ID" value="CAF2052786.1"/>
    <property type="molecule type" value="Genomic_DNA"/>
</dbReference>
<protein>
    <submittedName>
        <fullName evidence="1">Uncharacterized protein</fullName>
    </submittedName>
</protein>
<dbReference type="Proteomes" id="UP000663855">
    <property type="component" value="Unassembled WGS sequence"/>
</dbReference>